<name>A0A8X6QDY3_NEPPI</name>
<organism evidence="1 2">
    <name type="scientific">Nephila pilipes</name>
    <name type="common">Giant wood spider</name>
    <name type="synonym">Nephila maculata</name>
    <dbReference type="NCBI Taxonomy" id="299642"/>
    <lineage>
        <taxon>Eukaryota</taxon>
        <taxon>Metazoa</taxon>
        <taxon>Ecdysozoa</taxon>
        <taxon>Arthropoda</taxon>
        <taxon>Chelicerata</taxon>
        <taxon>Arachnida</taxon>
        <taxon>Araneae</taxon>
        <taxon>Araneomorphae</taxon>
        <taxon>Entelegynae</taxon>
        <taxon>Araneoidea</taxon>
        <taxon>Nephilidae</taxon>
        <taxon>Nephila</taxon>
    </lineage>
</organism>
<feature type="non-terminal residue" evidence="1">
    <location>
        <position position="1"/>
    </location>
</feature>
<feature type="non-terminal residue" evidence="1">
    <location>
        <position position="113"/>
    </location>
</feature>
<evidence type="ECO:0000313" key="1">
    <source>
        <dbReference type="EMBL" id="GFU19947.1"/>
    </source>
</evidence>
<keyword evidence="2" id="KW-1185">Reference proteome</keyword>
<reference evidence="1" key="1">
    <citation type="submission" date="2020-08" db="EMBL/GenBank/DDBJ databases">
        <title>Multicomponent nature underlies the extraordinary mechanical properties of spider dragline silk.</title>
        <authorList>
            <person name="Kono N."/>
            <person name="Nakamura H."/>
            <person name="Mori M."/>
            <person name="Yoshida Y."/>
            <person name="Ohtoshi R."/>
            <person name="Malay A.D."/>
            <person name="Moran D.A.P."/>
            <person name="Tomita M."/>
            <person name="Numata K."/>
            <person name="Arakawa K."/>
        </authorList>
    </citation>
    <scope>NUCLEOTIDE SEQUENCE</scope>
</reference>
<dbReference type="Proteomes" id="UP000887013">
    <property type="component" value="Unassembled WGS sequence"/>
</dbReference>
<evidence type="ECO:0000313" key="2">
    <source>
        <dbReference type="Proteomes" id="UP000887013"/>
    </source>
</evidence>
<comment type="caution">
    <text evidence="1">The sequence shown here is derived from an EMBL/GenBank/DDBJ whole genome shotgun (WGS) entry which is preliminary data.</text>
</comment>
<dbReference type="AlphaFoldDB" id="A0A8X6QDY3"/>
<sequence>DMQEAARQLDNLYDKEKEFQLEKEKEIVELNALLQASYERKNVLSSFISKFSTTKIFLDSLAVSNKFPNVTSLVQYYLILEALNEQFIQLELQCMEEMKVVEDIHLELNTLLK</sequence>
<gene>
    <name evidence="1" type="ORF">NPIL_662751</name>
</gene>
<dbReference type="EMBL" id="BMAW01127141">
    <property type="protein sequence ID" value="GFU19947.1"/>
    <property type="molecule type" value="Genomic_DNA"/>
</dbReference>
<accession>A0A8X6QDY3</accession>
<proteinExistence type="predicted"/>
<dbReference type="OrthoDB" id="6435463at2759"/>
<protein>
    <submittedName>
        <fullName evidence="1">Uncharacterized protein</fullName>
    </submittedName>
</protein>